<dbReference type="InterPro" id="IPR013320">
    <property type="entry name" value="ConA-like_dom_sf"/>
</dbReference>
<evidence type="ECO:0000256" key="5">
    <source>
        <dbReference type="ARBA" id="ARBA00023001"/>
    </source>
</evidence>
<accession>A0A8B7NM34</accession>
<dbReference type="KEGG" id="hazt:108671657"/>
<dbReference type="PANTHER" id="PTHR33753">
    <property type="entry name" value="1,4-BETA-D-GLUCAN CELLOBIOHYDROLASE B"/>
    <property type="match status" value="1"/>
</dbReference>
<evidence type="ECO:0000256" key="8">
    <source>
        <dbReference type="ARBA" id="ARBA00023295"/>
    </source>
</evidence>
<evidence type="ECO:0000256" key="2">
    <source>
        <dbReference type="ARBA" id="ARBA00006044"/>
    </source>
</evidence>
<organism evidence="10 11">
    <name type="scientific">Hyalella azteca</name>
    <name type="common">Amphipod</name>
    <dbReference type="NCBI Taxonomy" id="294128"/>
    <lineage>
        <taxon>Eukaryota</taxon>
        <taxon>Metazoa</taxon>
        <taxon>Ecdysozoa</taxon>
        <taxon>Arthropoda</taxon>
        <taxon>Crustacea</taxon>
        <taxon>Multicrustacea</taxon>
        <taxon>Malacostraca</taxon>
        <taxon>Eumalacostraca</taxon>
        <taxon>Peracarida</taxon>
        <taxon>Amphipoda</taxon>
        <taxon>Senticaudata</taxon>
        <taxon>Talitrida</taxon>
        <taxon>Talitroidea</taxon>
        <taxon>Hyalellidae</taxon>
        <taxon>Hyalella</taxon>
    </lineage>
</organism>
<keyword evidence="7" id="KW-0119">Carbohydrate metabolism</keyword>
<dbReference type="CDD" id="cd07999">
    <property type="entry name" value="GH7_CBH_EG"/>
    <property type="match status" value="1"/>
</dbReference>
<proteinExistence type="inferred from homology"/>
<evidence type="ECO:0000256" key="3">
    <source>
        <dbReference type="ARBA" id="ARBA00012601"/>
    </source>
</evidence>
<evidence type="ECO:0000256" key="1">
    <source>
        <dbReference type="ARBA" id="ARBA00000966"/>
    </source>
</evidence>
<dbReference type="PANTHER" id="PTHR33753:SF1">
    <property type="entry name" value="ENDO-BETA-1,4-GLUCANASE CELB"/>
    <property type="match status" value="1"/>
</dbReference>
<dbReference type="Gene3D" id="2.70.100.10">
    <property type="entry name" value="Glycoside hydrolase, family 7, domain"/>
    <property type="match status" value="1"/>
</dbReference>
<keyword evidence="5" id="KW-0136">Cellulose degradation</keyword>
<dbReference type="SUPFAM" id="SSF49899">
    <property type="entry name" value="Concanavalin A-like lectins/glucanases"/>
    <property type="match status" value="1"/>
</dbReference>
<dbReference type="RefSeq" id="XP_018014717.1">
    <property type="nucleotide sequence ID" value="XM_018159228.2"/>
</dbReference>
<dbReference type="PRINTS" id="PR00734">
    <property type="entry name" value="GLHYDRLASE7"/>
</dbReference>
<dbReference type="Pfam" id="PF00840">
    <property type="entry name" value="Glyco_hydro_7"/>
    <property type="match status" value="1"/>
</dbReference>
<keyword evidence="8" id="KW-0326">Glycosidase</keyword>
<comment type="similarity">
    <text evidence="2">Belongs to the glycosyl hydrolase 7 (cellulase C) family.</text>
</comment>
<keyword evidence="6" id="KW-0325">Glycoprotein</keyword>
<dbReference type="InterPro" id="IPR001722">
    <property type="entry name" value="Glyco_hydro_7"/>
</dbReference>
<keyword evidence="4" id="KW-0378">Hydrolase</keyword>
<evidence type="ECO:0000256" key="7">
    <source>
        <dbReference type="ARBA" id="ARBA00023277"/>
    </source>
</evidence>
<dbReference type="GO" id="GO:0030245">
    <property type="term" value="P:cellulose catabolic process"/>
    <property type="evidence" value="ECO:0007669"/>
    <property type="project" value="UniProtKB-KW"/>
</dbReference>
<evidence type="ECO:0000256" key="6">
    <source>
        <dbReference type="ARBA" id="ARBA00023180"/>
    </source>
</evidence>
<gene>
    <name evidence="11" type="primary">LOC108671657</name>
</gene>
<dbReference type="GO" id="GO:0008810">
    <property type="term" value="F:cellulase activity"/>
    <property type="evidence" value="ECO:0007669"/>
    <property type="project" value="UniProtKB-EC"/>
</dbReference>
<protein>
    <recommendedName>
        <fullName evidence="3">cellulase</fullName>
        <ecNumber evidence="3">3.2.1.4</ecNumber>
    </recommendedName>
</protein>
<sequence length="457" mass="49483">MYGAMRTDSAMIRAIGLIYVFAGIGFAQQPGTIVQEFHPPLPIQVCDAAGCQTEATSFVMDASRRWLYSVADNGQTSCLTGDGYDPILCPDGLTCAQNCAVAGVTQEQYDVTYGTTTDGNSITFRFATESTVGENGYLLATEDKYKMFRMKNREFTFDVDTSLLPCGMNGGVFFAEMEEDGGMASFPSNKAGAKYGIGTCDGQCKHDLSYYAGKVNVERYTEEGVCCFEFDLWEANSWANAYTTHGCTIDGYYLCTGTECGDGGDRYSGVCDKDGCGYNNFKLNQHFFYGANDSYVIDTRRPFTVVTQFVTADGSDTGDLIDIRRIYVQDEVVIENSYVNYPGLESHNSISDGFCADFTSYIGAGNYAATVGGLKTIGEALDRGVVLVFALWADYGSYMLWLDGLFPPDADPSSPGALNGPCPADSGRPDDIIANYPDTAMTISNIKYGTLGSTYSG</sequence>
<dbReference type="InterPro" id="IPR037019">
    <property type="entry name" value="Glyco_hydro_7_sf"/>
</dbReference>
<dbReference type="OrthoDB" id="412382at2759"/>
<evidence type="ECO:0000256" key="4">
    <source>
        <dbReference type="ARBA" id="ARBA00022801"/>
    </source>
</evidence>
<comment type="catalytic activity">
    <reaction evidence="1">
        <text>Endohydrolysis of (1-&gt;4)-beta-D-glucosidic linkages in cellulose, lichenin and cereal beta-D-glucans.</text>
        <dbReference type="EC" id="3.2.1.4"/>
    </reaction>
</comment>
<dbReference type="EC" id="3.2.1.4" evidence="3"/>
<keyword evidence="10" id="KW-1185">Reference proteome</keyword>
<dbReference type="AlphaFoldDB" id="A0A8B7NM34"/>
<evidence type="ECO:0000256" key="9">
    <source>
        <dbReference type="ARBA" id="ARBA00023326"/>
    </source>
</evidence>
<evidence type="ECO:0000313" key="11">
    <source>
        <dbReference type="RefSeq" id="XP_018014717.1"/>
    </source>
</evidence>
<dbReference type="Proteomes" id="UP000694843">
    <property type="component" value="Unplaced"/>
</dbReference>
<name>A0A8B7NM34_HYAAZ</name>
<keyword evidence="9" id="KW-0624">Polysaccharide degradation</keyword>
<dbReference type="GeneID" id="108671657"/>
<reference evidence="11" key="1">
    <citation type="submission" date="2025-08" db="UniProtKB">
        <authorList>
            <consortium name="RefSeq"/>
        </authorList>
    </citation>
    <scope>IDENTIFICATION</scope>
    <source>
        <tissue evidence="11">Whole organism</tissue>
    </source>
</reference>
<evidence type="ECO:0000313" key="10">
    <source>
        <dbReference type="Proteomes" id="UP000694843"/>
    </source>
</evidence>